<dbReference type="GO" id="GO:0009236">
    <property type="term" value="P:cobalamin biosynthetic process"/>
    <property type="evidence" value="ECO:0007669"/>
    <property type="project" value="UniProtKB-UniPathway"/>
</dbReference>
<comment type="pathway">
    <text evidence="1">Cofactor biosynthesis; adenosylcobalamin biosynthesis.</text>
</comment>
<accession>A0A401HNI3</accession>
<protein>
    <submittedName>
        <fullName evidence="4">Precorrin-6A/cobalt-precorrin-6A reductase</fullName>
        <ecNumber evidence="4">1.3.1.106</ecNumber>
        <ecNumber evidence="4">1.3.1.54</ecNumber>
    </submittedName>
</protein>
<dbReference type="OrthoDB" id="6027at2157"/>
<dbReference type="Proteomes" id="UP000290527">
    <property type="component" value="Unassembled WGS sequence"/>
</dbReference>
<organism evidence="4 5">
    <name type="scientific">Methanofervidicoccus abyssi</name>
    <dbReference type="NCBI Taxonomy" id="2082189"/>
    <lineage>
        <taxon>Archaea</taxon>
        <taxon>Methanobacteriati</taxon>
        <taxon>Methanobacteriota</taxon>
        <taxon>Methanomada group</taxon>
        <taxon>Methanococci</taxon>
        <taxon>Methanococcales</taxon>
        <taxon>Methanofervidicoccus</taxon>
    </lineage>
</organism>
<dbReference type="NCBIfam" id="TIGR00715">
    <property type="entry name" value="precor6x_red"/>
    <property type="match status" value="1"/>
</dbReference>
<reference evidence="4 5" key="1">
    <citation type="journal article" date="2019" name="Int. J. Syst. Evol. Microbiol.">
        <title>Methanofervidicoccus abyssi gen. nov., sp. nov., a hydrogenotrophic methanogen, isolated from a hydrothermal vent chimney in the Mid-Cayman Spreading Center, the Caribbean Sea.</title>
        <authorList>
            <person name="Sakai S."/>
            <person name="Takaki Y."/>
            <person name="Miyazaki M."/>
            <person name="Ogawara M."/>
            <person name="Yanagawa K."/>
            <person name="Miyazaki J."/>
            <person name="Takai K."/>
        </authorList>
    </citation>
    <scope>NUCLEOTIDE SEQUENCE [LARGE SCALE GENOMIC DNA]</scope>
    <source>
        <strain evidence="4 5">HHB</strain>
    </source>
</reference>
<dbReference type="Pfam" id="PF02571">
    <property type="entry name" value="CbiJ"/>
    <property type="match status" value="1"/>
</dbReference>
<dbReference type="AlphaFoldDB" id="A0A401HNI3"/>
<evidence type="ECO:0000256" key="2">
    <source>
        <dbReference type="ARBA" id="ARBA00022573"/>
    </source>
</evidence>
<dbReference type="InterPro" id="IPR003723">
    <property type="entry name" value="Precorrin-6x_reduct"/>
</dbReference>
<keyword evidence="5" id="KW-1185">Reference proteome</keyword>
<dbReference type="GO" id="GO:0016994">
    <property type="term" value="F:precorrin-6A reductase activity"/>
    <property type="evidence" value="ECO:0007669"/>
    <property type="project" value="UniProtKB-EC"/>
</dbReference>
<evidence type="ECO:0000313" key="5">
    <source>
        <dbReference type="Proteomes" id="UP000290527"/>
    </source>
</evidence>
<dbReference type="EC" id="1.3.1.106" evidence="4"/>
<keyword evidence="3 4" id="KW-0560">Oxidoreductase</keyword>
<dbReference type="UniPathway" id="UPA00148"/>
<keyword evidence="2" id="KW-0169">Cobalamin biosynthesis</keyword>
<evidence type="ECO:0000313" key="4">
    <source>
        <dbReference type="EMBL" id="GBF35785.1"/>
    </source>
</evidence>
<comment type="caution">
    <text evidence="4">The sequence shown here is derived from an EMBL/GenBank/DDBJ whole genome shotgun (WGS) entry which is preliminary data.</text>
</comment>
<dbReference type="PROSITE" id="PS51014">
    <property type="entry name" value="COBK_CBIJ"/>
    <property type="match status" value="1"/>
</dbReference>
<dbReference type="PANTHER" id="PTHR36925">
    <property type="entry name" value="COBALT-PRECORRIN-6A REDUCTASE"/>
    <property type="match status" value="1"/>
</dbReference>
<name>A0A401HNI3_9EURY</name>
<proteinExistence type="predicted"/>
<gene>
    <name evidence="4" type="ORF">MHHB_P0010</name>
</gene>
<evidence type="ECO:0000256" key="3">
    <source>
        <dbReference type="ARBA" id="ARBA00023002"/>
    </source>
</evidence>
<evidence type="ECO:0000256" key="1">
    <source>
        <dbReference type="ARBA" id="ARBA00004953"/>
    </source>
</evidence>
<dbReference type="RefSeq" id="WP_131006584.1">
    <property type="nucleotide sequence ID" value="NZ_BFAX01000001.1"/>
</dbReference>
<dbReference type="Gene3D" id="3.40.50.20">
    <property type="match status" value="1"/>
</dbReference>
<sequence>MESRKDVKILIMGGTKDGIEISKRLKKMGFFTITTTKTDYGSKLVEKYSDVAISRESTDKTLKDIIKEYNISVLIDATHPFAVNASKRAIDVSKECNIPYIRYERPHRRYNDAIYTKDFEEASKVALNISKKNILYVGGIKNLETVVKVIGKERLITRVLPTSVPIALKLLPSKNVIGMEGIFSKELNKYILLDYNCDVLITKDSGDSGGLNEKVLGAKEANAKVIIVERPKLDYPLFFYSIEDLLGYVETLFSEAKQKPIVE</sequence>
<dbReference type="PANTHER" id="PTHR36925:SF1">
    <property type="entry name" value="COBALT-PRECORRIN-6A REDUCTASE"/>
    <property type="match status" value="1"/>
</dbReference>
<dbReference type="EC" id="1.3.1.54" evidence="4"/>
<dbReference type="EMBL" id="BFAX01000001">
    <property type="protein sequence ID" value="GBF35785.1"/>
    <property type="molecule type" value="Genomic_DNA"/>
</dbReference>